<name>A0A7D9IN58_PARCT</name>
<proteinExistence type="predicted"/>
<sequence length="235" mass="26717">MNSQGRDTNTVLTNLSNYLTVVSDEPYNERKQQRYGLPALRRSVPNTISPGRRGIRPLHRTTLSLSSGGQDSKYTSTMRDSFNGKPDLRPVKQFKKCPSLHTSQFDVGINSQLHTNTTNNDCFKTHTRQAMAAHVDRARWMNQMAGGDMVNCTRHDCSNNIDFLTTYSQDHHKMEQTPSKPDKFNGRWRTSIYKVCNGNLEVNDARKFSSLSGNKILHETRKKSAQKSILSHQVT</sequence>
<reference evidence="2" key="1">
    <citation type="submission" date="2020-04" db="EMBL/GenBank/DDBJ databases">
        <authorList>
            <person name="Alioto T."/>
            <person name="Alioto T."/>
            <person name="Gomez Garrido J."/>
        </authorList>
    </citation>
    <scope>NUCLEOTIDE SEQUENCE</scope>
    <source>
        <strain evidence="2">A484AB</strain>
    </source>
</reference>
<feature type="region of interest" description="Disordered" evidence="1">
    <location>
        <begin position="62"/>
        <end position="90"/>
    </location>
</feature>
<protein>
    <submittedName>
        <fullName evidence="2">Uncharacterized protein</fullName>
    </submittedName>
</protein>
<comment type="caution">
    <text evidence="2">The sequence shown here is derived from an EMBL/GenBank/DDBJ whole genome shotgun (WGS) entry which is preliminary data.</text>
</comment>
<dbReference type="Proteomes" id="UP001152795">
    <property type="component" value="Unassembled WGS sequence"/>
</dbReference>
<dbReference type="AlphaFoldDB" id="A0A7D9IN58"/>
<dbReference type="OrthoDB" id="10001404at2759"/>
<organism evidence="2 3">
    <name type="scientific">Paramuricea clavata</name>
    <name type="common">Red gorgonian</name>
    <name type="synonym">Violescent sea-whip</name>
    <dbReference type="NCBI Taxonomy" id="317549"/>
    <lineage>
        <taxon>Eukaryota</taxon>
        <taxon>Metazoa</taxon>
        <taxon>Cnidaria</taxon>
        <taxon>Anthozoa</taxon>
        <taxon>Octocorallia</taxon>
        <taxon>Malacalcyonacea</taxon>
        <taxon>Plexauridae</taxon>
        <taxon>Paramuricea</taxon>
    </lineage>
</organism>
<accession>A0A7D9IN58</accession>
<dbReference type="EMBL" id="CACRXK020007216">
    <property type="protein sequence ID" value="CAB4011641.1"/>
    <property type="molecule type" value="Genomic_DNA"/>
</dbReference>
<keyword evidence="3" id="KW-1185">Reference proteome</keyword>
<evidence type="ECO:0000256" key="1">
    <source>
        <dbReference type="SAM" id="MobiDB-lite"/>
    </source>
</evidence>
<feature type="compositionally biased region" description="Polar residues" evidence="1">
    <location>
        <begin position="62"/>
        <end position="80"/>
    </location>
</feature>
<evidence type="ECO:0000313" key="3">
    <source>
        <dbReference type="Proteomes" id="UP001152795"/>
    </source>
</evidence>
<gene>
    <name evidence="2" type="ORF">PACLA_8A051437</name>
</gene>
<evidence type="ECO:0000313" key="2">
    <source>
        <dbReference type="EMBL" id="CAB4011641.1"/>
    </source>
</evidence>